<evidence type="ECO:0000259" key="4">
    <source>
        <dbReference type="PROSITE" id="PS50977"/>
    </source>
</evidence>
<organism evidence="5 6">
    <name type="scientific">Rhodococcoides kroppenstedtii</name>
    <dbReference type="NCBI Taxonomy" id="293050"/>
    <lineage>
        <taxon>Bacteria</taxon>
        <taxon>Bacillati</taxon>
        <taxon>Actinomycetota</taxon>
        <taxon>Actinomycetes</taxon>
        <taxon>Mycobacteriales</taxon>
        <taxon>Nocardiaceae</taxon>
        <taxon>Rhodococcoides</taxon>
    </lineage>
</organism>
<dbReference type="Pfam" id="PF17928">
    <property type="entry name" value="TetR_C_22"/>
    <property type="match status" value="1"/>
</dbReference>
<evidence type="ECO:0000313" key="6">
    <source>
        <dbReference type="Proteomes" id="UP000182054"/>
    </source>
</evidence>
<evidence type="ECO:0000313" key="5">
    <source>
        <dbReference type="EMBL" id="SFA60961.1"/>
    </source>
</evidence>
<dbReference type="PANTHER" id="PTHR30055">
    <property type="entry name" value="HTH-TYPE TRANSCRIPTIONAL REGULATOR RUTR"/>
    <property type="match status" value="1"/>
</dbReference>
<accession>A0A1I0UA97</accession>
<dbReference type="InterPro" id="IPR009057">
    <property type="entry name" value="Homeodomain-like_sf"/>
</dbReference>
<feature type="domain" description="HTH tetR-type" evidence="4">
    <location>
        <begin position="81"/>
        <end position="141"/>
    </location>
</feature>
<name>A0A1I0UA97_9NOCA</name>
<protein>
    <submittedName>
        <fullName evidence="5">Transcriptional regulator, TetR family</fullName>
    </submittedName>
</protein>
<dbReference type="Pfam" id="PF00440">
    <property type="entry name" value="TetR_N"/>
    <property type="match status" value="1"/>
</dbReference>
<gene>
    <name evidence="5" type="ORF">SAMN05444374_11676</name>
</gene>
<feature type="DNA-binding region" description="H-T-H motif" evidence="2">
    <location>
        <begin position="104"/>
        <end position="123"/>
    </location>
</feature>
<dbReference type="Proteomes" id="UP000182054">
    <property type="component" value="Unassembled WGS sequence"/>
</dbReference>
<evidence type="ECO:0000256" key="1">
    <source>
        <dbReference type="ARBA" id="ARBA00023125"/>
    </source>
</evidence>
<proteinExistence type="predicted"/>
<dbReference type="SUPFAM" id="SSF46689">
    <property type="entry name" value="Homeodomain-like"/>
    <property type="match status" value="1"/>
</dbReference>
<evidence type="ECO:0000256" key="2">
    <source>
        <dbReference type="PROSITE-ProRule" id="PRU00335"/>
    </source>
</evidence>
<dbReference type="InterPro" id="IPR041674">
    <property type="entry name" value="TetR_C_22"/>
</dbReference>
<dbReference type="GO" id="GO:0000976">
    <property type="term" value="F:transcription cis-regulatory region binding"/>
    <property type="evidence" value="ECO:0007669"/>
    <property type="project" value="TreeGrafter"/>
</dbReference>
<dbReference type="EMBL" id="FOJN01000016">
    <property type="protein sequence ID" value="SFA60961.1"/>
    <property type="molecule type" value="Genomic_DNA"/>
</dbReference>
<feature type="region of interest" description="Disordered" evidence="3">
    <location>
        <begin position="1"/>
        <end position="78"/>
    </location>
</feature>
<sequence>MFTNGGADRGCSVVRTRRTDSLDVVESTAGSPWPHQPSTPGEPDTLDESDVRDGADTSENADTNEPVELLPRRRPTQERSKRKFDALLTASRELLVDVGFESFTCEEVASRAGLPIGTLYQFFANKYVIVCELNRQDLKGVQRELAEFDGEIPSIDWLRFLDDFLDHMSGLWSSDPSRREVWLAMQSTPATRATGVIHERAFAAQIERMLAPLTPRTPRERRNLMAEVLVHVVYSMLNFSVQDGQTHADAVVELKRIMAAYLSLAEKESRR</sequence>
<dbReference type="PRINTS" id="PR00455">
    <property type="entry name" value="HTHTETR"/>
</dbReference>
<dbReference type="Gene3D" id="1.10.357.10">
    <property type="entry name" value="Tetracycline Repressor, domain 2"/>
    <property type="match status" value="1"/>
</dbReference>
<keyword evidence="1 2" id="KW-0238">DNA-binding</keyword>
<dbReference type="PROSITE" id="PS50977">
    <property type="entry name" value="HTH_TETR_2"/>
    <property type="match status" value="1"/>
</dbReference>
<dbReference type="InterPro" id="IPR050109">
    <property type="entry name" value="HTH-type_TetR-like_transc_reg"/>
</dbReference>
<dbReference type="GO" id="GO:0003700">
    <property type="term" value="F:DNA-binding transcription factor activity"/>
    <property type="evidence" value="ECO:0007669"/>
    <property type="project" value="TreeGrafter"/>
</dbReference>
<dbReference type="AlphaFoldDB" id="A0A1I0UA97"/>
<dbReference type="InterPro" id="IPR001647">
    <property type="entry name" value="HTH_TetR"/>
</dbReference>
<dbReference type="PANTHER" id="PTHR30055:SF226">
    <property type="entry name" value="HTH-TYPE TRANSCRIPTIONAL REGULATOR PKSA"/>
    <property type="match status" value="1"/>
</dbReference>
<evidence type="ECO:0000256" key="3">
    <source>
        <dbReference type="SAM" id="MobiDB-lite"/>
    </source>
</evidence>
<reference evidence="5 6" key="1">
    <citation type="submission" date="2016-10" db="EMBL/GenBank/DDBJ databases">
        <authorList>
            <person name="de Groot N.N."/>
        </authorList>
    </citation>
    <scope>NUCLEOTIDE SEQUENCE [LARGE SCALE GENOMIC DNA]</scope>
    <source>
        <strain evidence="5 6">DSM 44908</strain>
    </source>
</reference>